<protein>
    <recommendedName>
        <fullName evidence="1">Right handed beta helix domain-containing protein</fullName>
    </recommendedName>
</protein>
<dbReference type="EMBL" id="CAJNOK010045756">
    <property type="protein sequence ID" value="CAF1580417.1"/>
    <property type="molecule type" value="Genomic_DNA"/>
</dbReference>
<proteinExistence type="predicted"/>
<sequence>MGKLPARNGVCANNTVYNVHSLYDPSAAGIYVDGGRNITIQYNEVWGLDVGIEIGAENKGVVVSQVQVLNNYVHDNDYWGLAFGGYDVK</sequence>
<dbReference type="EMBL" id="CAJOBA010068818">
    <property type="protein sequence ID" value="CAF4379455.1"/>
    <property type="molecule type" value="Genomic_DNA"/>
</dbReference>
<dbReference type="SUPFAM" id="SSF51126">
    <property type="entry name" value="Pectin lyase-like"/>
    <property type="match status" value="1"/>
</dbReference>
<dbReference type="AlphaFoldDB" id="A0A8S2FX45"/>
<dbReference type="Pfam" id="PF13229">
    <property type="entry name" value="Beta_helix"/>
    <property type="match status" value="1"/>
</dbReference>
<dbReference type="InterPro" id="IPR012334">
    <property type="entry name" value="Pectin_lyas_fold"/>
</dbReference>
<reference evidence="2" key="1">
    <citation type="submission" date="2021-02" db="EMBL/GenBank/DDBJ databases">
        <authorList>
            <person name="Nowell W R."/>
        </authorList>
    </citation>
    <scope>NUCLEOTIDE SEQUENCE</scope>
</reference>
<evidence type="ECO:0000313" key="2">
    <source>
        <dbReference type="EMBL" id="CAF1580417.1"/>
    </source>
</evidence>
<dbReference type="InterPro" id="IPR039448">
    <property type="entry name" value="Beta_helix"/>
</dbReference>
<evidence type="ECO:0000259" key="1">
    <source>
        <dbReference type="Pfam" id="PF13229"/>
    </source>
</evidence>
<dbReference type="InterPro" id="IPR011050">
    <property type="entry name" value="Pectin_lyase_fold/virulence"/>
</dbReference>
<dbReference type="Proteomes" id="UP000682733">
    <property type="component" value="Unassembled WGS sequence"/>
</dbReference>
<gene>
    <name evidence="2" type="ORF">OVA965_LOCUS40931</name>
    <name evidence="3" type="ORF">TMI583_LOCUS42463</name>
</gene>
<evidence type="ECO:0000313" key="3">
    <source>
        <dbReference type="EMBL" id="CAF4379455.1"/>
    </source>
</evidence>
<feature type="domain" description="Right handed beta helix" evidence="1">
    <location>
        <begin position="12"/>
        <end position="78"/>
    </location>
</feature>
<dbReference type="Proteomes" id="UP000677228">
    <property type="component" value="Unassembled WGS sequence"/>
</dbReference>
<organism evidence="2 4">
    <name type="scientific">Didymodactylos carnosus</name>
    <dbReference type="NCBI Taxonomy" id="1234261"/>
    <lineage>
        <taxon>Eukaryota</taxon>
        <taxon>Metazoa</taxon>
        <taxon>Spiralia</taxon>
        <taxon>Gnathifera</taxon>
        <taxon>Rotifera</taxon>
        <taxon>Eurotatoria</taxon>
        <taxon>Bdelloidea</taxon>
        <taxon>Philodinida</taxon>
        <taxon>Philodinidae</taxon>
        <taxon>Didymodactylos</taxon>
    </lineage>
</organism>
<name>A0A8S2FX45_9BILA</name>
<evidence type="ECO:0000313" key="4">
    <source>
        <dbReference type="Proteomes" id="UP000677228"/>
    </source>
</evidence>
<dbReference type="Gene3D" id="2.160.20.10">
    <property type="entry name" value="Single-stranded right-handed beta-helix, Pectin lyase-like"/>
    <property type="match status" value="1"/>
</dbReference>
<comment type="caution">
    <text evidence="2">The sequence shown here is derived from an EMBL/GenBank/DDBJ whole genome shotgun (WGS) entry which is preliminary data.</text>
</comment>
<accession>A0A8S2FX45</accession>